<evidence type="ECO:0000313" key="3">
    <source>
        <dbReference type="Proteomes" id="UP001241072"/>
    </source>
</evidence>
<dbReference type="RefSeq" id="WP_305003531.1">
    <property type="nucleotide sequence ID" value="NZ_JAUQUB010000003.1"/>
</dbReference>
<accession>A0ABT9BPZ2</accession>
<dbReference type="PANTHER" id="PTHR46623">
    <property type="entry name" value="CARBOXYMETHYLENEBUTENOLIDASE-RELATED"/>
    <property type="match status" value="1"/>
</dbReference>
<evidence type="ECO:0000313" key="2">
    <source>
        <dbReference type="EMBL" id="MDO7883101.1"/>
    </source>
</evidence>
<dbReference type="PANTHER" id="PTHR46623:SF6">
    <property type="entry name" value="ALPHA_BETA-HYDROLASES SUPERFAMILY PROTEIN"/>
    <property type="match status" value="1"/>
</dbReference>
<keyword evidence="2" id="KW-0378">Hydrolase</keyword>
<organism evidence="2 3">
    <name type="scientific">Antiquaquibacter soli</name>
    <dbReference type="NCBI Taxonomy" id="3064523"/>
    <lineage>
        <taxon>Bacteria</taxon>
        <taxon>Bacillati</taxon>
        <taxon>Actinomycetota</taxon>
        <taxon>Actinomycetes</taxon>
        <taxon>Micrococcales</taxon>
        <taxon>Microbacteriaceae</taxon>
        <taxon>Antiquaquibacter</taxon>
    </lineage>
</organism>
<proteinExistence type="predicted"/>
<dbReference type="EMBL" id="JAUQUB010000003">
    <property type="protein sequence ID" value="MDO7883101.1"/>
    <property type="molecule type" value="Genomic_DNA"/>
</dbReference>
<gene>
    <name evidence="2" type="ORF">Q5716_12760</name>
</gene>
<dbReference type="InterPro" id="IPR029058">
    <property type="entry name" value="AB_hydrolase_fold"/>
</dbReference>
<dbReference type="SUPFAM" id="SSF53474">
    <property type="entry name" value="alpha/beta-Hydrolases"/>
    <property type="match status" value="1"/>
</dbReference>
<feature type="domain" description="Dienelactone hydrolase" evidence="1">
    <location>
        <begin position="21"/>
        <end position="212"/>
    </location>
</feature>
<keyword evidence="3" id="KW-1185">Reference proteome</keyword>
<dbReference type="InterPro" id="IPR002925">
    <property type="entry name" value="Dienelactn_hydro"/>
</dbReference>
<protein>
    <submittedName>
        <fullName evidence="2">Dienelactone hydrolase family protein</fullName>
    </submittedName>
</protein>
<dbReference type="Proteomes" id="UP001241072">
    <property type="component" value="Unassembled WGS sequence"/>
</dbReference>
<evidence type="ECO:0000259" key="1">
    <source>
        <dbReference type="Pfam" id="PF01738"/>
    </source>
</evidence>
<name>A0ABT9BPZ2_9MICO</name>
<reference evidence="2 3" key="1">
    <citation type="submission" date="2023-07" db="EMBL/GenBank/DDBJ databases">
        <title>Protaetiibacter sp. nov WY-16 isolated from soil.</title>
        <authorList>
            <person name="Liu B."/>
            <person name="Wan Y."/>
        </authorList>
    </citation>
    <scope>NUCLEOTIDE SEQUENCE [LARGE SCALE GENOMIC DNA]</scope>
    <source>
        <strain evidence="2 3">WY-16</strain>
    </source>
</reference>
<dbReference type="Pfam" id="PF01738">
    <property type="entry name" value="DLH"/>
    <property type="match status" value="1"/>
</dbReference>
<sequence length="215" mass="22587">MTELVPIPSPGIPVFFGTPGDPVVVIVHDIYGRLPGLVSFAEALASRGLRVAVVDLYDGVCTVDTPTAQGLMGNLDIGTALAEIDDAIAGAQESGDEKVALVGFSLGGWLALLHAQAGAADAVVAYYASLAPQDHGVIPCPVLLHWAETDEWDAGEEPEPFVSRLKDHGTPVTEHRYIGTRHSFANASLPGKVDAQAAALAFARTAVFLEKHLKE</sequence>
<dbReference type="GO" id="GO:0016787">
    <property type="term" value="F:hydrolase activity"/>
    <property type="evidence" value="ECO:0007669"/>
    <property type="project" value="UniProtKB-KW"/>
</dbReference>
<dbReference type="InterPro" id="IPR051049">
    <property type="entry name" value="Dienelactone_hydrolase-like"/>
</dbReference>
<dbReference type="Gene3D" id="3.40.50.1820">
    <property type="entry name" value="alpha/beta hydrolase"/>
    <property type="match status" value="1"/>
</dbReference>
<comment type="caution">
    <text evidence="2">The sequence shown here is derived from an EMBL/GenBank/DDBJ whole genome shotgun (WGS) entry which is preliminary data.</text>
</comment>